<proteinExistence type="predicted"/>
<evidence type="ECO:0000313" key="1">
    <source>
        <dbReference type="EMBL" id="VFQ64329.1"/>
    </source>
</evidence>
<evidence type="ECO:0000313" key="2">
    <source>
        <dbReference type="Proteomes" id="UP000595140"/>
    </source>
</evidence>
<organism evidence="1 2">
    <name type="scientific">Cuscuta campestris</name>
    <dbReference type="NCBI Taxonomy" id="132261"/>
    <lineage>
        <taxon>Eukaryota</taxon>
        <taxon>Viridiplantae</taxon>
        <taxon>Streptophyta</taxon>
        <taxon>Embryophyta</taxon>
        <taxon>Tracheophyta</taxon>
        <taxon>Spermatophyta</taxon>
        <taxon>Magnoliopsida</taxon>
        <taxon>eudicotyledons</taxon>
        <taxon>Gunneridae</taxon>
        <taxon>Pentapetalae</taxon>
        <taxon>asterids</taxon>
        <taxon>lamiids</taxon>
        <taxon>Solanales</taxon>
        <taxon>Convolvulaceae</taxon>
        <taxon>Cuscuteae</taxon>
        <taxon>Cuscuta</taxon>
        <taxon>Cuscuta subgen. Grammica</taxon>
        <taxon>Cuscuta sect. Cleistogrammica</taxon>
    </lineage>
</organism>
<sequence length="68" mass="8022">MLLMPSSLATNCWRTILFWLMINLQLQLQVKLANAYLIVAVSLRHLLLLERDKRLEPENFNYSALETF</sequence>
<reference evidence="1 2" key="1">
    <citation type="submission" date="2018-04" db="EMBL/GenBank/DDBJ databases">
        <authorList>
            <person name="Vogel A."/>
        </authorList>
    </citation>
    <scope>NUCLEOTIDE SEQUENCE [LARGE SCALE GENOMIC DNA]</scope>
</reference>
<protein>
    <submittedName>
        <fullName evidence="1">Uncharacterized protein</fullName>
    </submittedName>
</protein>
<name>A0A484KMG6_9ASTE</name>
<gene>
    <name evidence="1" type="ORF">CCAM_LOCUS6105</name>
</gene>
<keyword evidence="2" id="KW-1185">Reference proteome</keyword>
<dbReference type="AlphaFoldDB" id="A0A484KMG6"/>
<dbReference type="EMBL" id="OOIL02000403">
    <property type="protein sequence ID" value="VFQ64329.1"/>
    <property type="molecule type" value="Genomic_DNA"/>
</dbReference>
<accession>A0A484KMG6</accession>
<dbReference type="Proteomes" id="UP000595140">
    <property type="component" value="Unassembled WGS sequence"/>
</dbReference>